<evidence type="ECO:0000256" key="6">
    <source>
        <dbReference type="SAM" id="MobiDB-lite"/>
    </source>
</evidence>
<keyword evidence="5" id="KW-0464">Manganese</keyword>
<feature type="region of interest" description="Disordered" evidence="6">
    <location>
        <begin position="143"/>
        <end position="171"/>
    </location>
</feature>
<evidence type="ECO:0000256" key="4">
    <source>
        <dbReference type="ARBA" id="ARBA00013081"/>
    </source>
</evidence>
<dbReference type="InterPro" id="IPR015655">
    <property type="entry name" value="PP2C"/>
</dbReference>
<dbReference type="Pfam" id="PF00481">
    <property type="entry name" value="PP2C"/>
    <property type="match status" value="2"/>
</dbReference>
<dbReference type="AlphaFoldDB" id="A0A9D4QL65"/>
<dbReference type="Gene3D" id="3.60.40.10">
    <property type="entry name" value="PPM-type phosphatase domain"/>
    <property type="match status" value="2"/>
</dbReference>
<organism evidence="8 9">
    <name type="scientific">Dreissena polymorpha</name>
    <name type="common">Zebra mussel</name>
    <name type="synonym">Mytilus polymorpha</name>
    <dbReference type="NCBI Taxonomy" id="45954"/>
    <lineage>
        <taxon>Eukaryota</taxon>
        <taxon>Metazoa</taxon>
        <taxon>Spiralia</taxon>
        <taxon>Lophotrochozoa</taxon>
        <taxon>Mollusca</taxon>
        <taxon>Bivalvia</taxon>
        <taxon>Autobranchia</taxon>
        <taxon>Heteroconchia</taxon>
        <taxon>Euheterodonta</taxon>
        <taxon>Imparidentia</taxon>
        <taxon>Neoheterodontei</taxon>
        <taxon>Myida</taxon>
        <taxon>Dreissenoidea</taxon>
        <taxon>Dreissenidae</taxon>
        <taxon>Dreissena</taxon>
    </lineage>
</organism>
<dbReference type="GO" id="GO:0004722">
    <property type="term" value="F:protein serine/threonine phosphatase activity"/>
    <property type="evidence" value="ECO:0007669"/>
    <property type="project" value="UniProtKB-EC"/>
</dbReference>
<dbReference type="EC" id="3.1.3.16" evidence="4"/>
<evidence type="ECO:0000313" key="9">
    <source>
        <dbReference type="Proteomes" id="UP000828390"/>
    </source>
</evidence>
<dbReference type="PANTHER" id="PTHR13832">
    <property type="entry name" value="PROTEIN PHOSPHATASE 2C"/>
    <property type="match status" value="1"/>
</dbReference>
<evidence type="ECO:0000256" key="3">
    <source>
        <dbReference type="ARBA" id="ARBA00006702"/>
    </source>
</evidence>
<comment type="caution">
    <text evidence="8">The sequence shown here is derived from an EMBL/GenBank/DDBJ whole genome shotgun (WGS) entry which is preliminary data.</text>
</comment>
<feature type="region of interest" description="Disordered" evidence="6">
    <location>
        <begin position="208"/>
        <end position="227"/>
    </location>
</feature>
<comment type="similarity">
    <text evidence="3">Belongs to the PP2C family.</text>
</comment>
<dbReference type="PANTHER" id="PTHR13832:SF565">
    <property type="entry name" value="AT28366P-RELATED"/>
    <property type="match status" value="1"/>
</dbReference>
<dbReference type="SUPFAM" id="SSF81606">
    <property type="entry name" value="PP2C-like"/>
    <property type="match status" value="2"/>
</dbReference>
<dbReference type="InterPro" id="IPR036457">
    <property type="entry name" value="PPM-type-like_dom_sf"/>
</dbReference>
<evidence type="ECO:0000256" key="2">
    <source>
        <dbReference type="ARBA" id="ARBA00001946"/>
    </source>
</evidence>
<proteinExistence type="inferred from homology"/>
<feature type="compositionally biased region" description="Polar residues" evidence="6">
    <location>
        <begin position="1"/>
        <end position="15"/>
    </location>
</feature>
<evidence type="ECO:0000259" key="7">
    <source>
        <dbReference type="PROSITE" id="PS51746"/>
    </source>
</evidence>
<evidence type="ECO:0000256" key="5">
    <source>
        <dbReference type="ARBA" id="ARBA00023211"/>
    </source>
</evidence>
<evidence type="ECO:0000313" key="8">
    <source>
        <dbReference type="EMBL" id="KAH3835258.1"/>
    </source>
</evidence>
<keyword evidence="9" id="KW-1185">Reference proteome</keyword>
<dbReference type="EMBL" id="JAIWYP010000004">
    <property type="protein sequence ID" value="KAH3835258.1"/>
    <property type="molecule type" value="Genomic_DNA"/>
</dbReference>
<reference evidence="8" key="1">
    <citation type="journal article" date="2019" name="bioRxiv">
        <title>The Genome of the Zebra Mussel, Dreissena polymorpha: A Resource for Invasive Species Research.</title>
        <authorList>
            <person name="McCartney M.A."/>
            <person name="Auch B."/>
            <person name="Kono T."/>
            <person name="Mallez S."/>
            <person name="Zhang Y."/>
            <person name="Obille A."/>
            <person name="Becker A."/>
            <person name="Abrahante J.E."/>
            <person name="Garbe J."/>
            <person name="Badalamenti J.P."/>
            <person name="Herman A."/>
            <person name="Mangelson H."/>
            <person name="Liachko I."/>
            <person name="Sullivan S."/>
            <person name="Sone E.D."/>
            <person name="Koren S."/>
            <person name="Silverstein K.A.T."/>
            <person name="Beckman K.B."/>
            <person name="Gohl D.M."/>
        </authorList>
    </citation>
    <scope>NUCLEOTIDE SEQUENCE</scope>
    <source>
        <strain evidence="8">Duluth1</strain>
        <tissue evidence="8">Whole animal</tissue>
    </source>
</reference>
<reference evidence="8" key="2">
    <citation type="submission" date="2020-11" db="EMBL/GenBank/DDBJ databases">
        <authorList>
            <person name="McCartney M.A."/>
            <person name="Auch B."/>
            <person name="Kono T."/>
            <person name="Mallez S."/>
            <person name="Becker A."/>
            <person name="Gohl D.M."/>
            <person name="Silverstein K.A.T."/>
            <person name="Koren S."/>
            <person name="Bechman K.B."/>
            <person name="Herman A."/>
            <person name="Abrahante J.E."/>
            <person name="Garbe J."/>
        </authorList>
    </citation>
    <scope>NUCLEOTIDE SEQUENCE</scope>
    <source>
        <strain evidence="8">Duluth1</strain>
        <tissue evidence="8">Whole animal</tissue>
    </source>
</reference>
<sequence>MSQVNTDLSQQSANVGDSRAVASVRGRVDVLSNDHKPGNEGETRRIIAAGGWVEFNRGGLTAGLVPSSKQRPSPSSLFITRLSLAIANDSLSFLIDRCFTIVTDKEDQKRELYHIRGALKVCGYPQLTINKVVKDTETKISGKQEGKGFRKKERDKTKNKSKRMKAQHKCSNDKALMEESPCKNCETVYIGETGRKLGTRINEHKKDAHKFSHGQEGENRKQQNTPVQHNHVIDWEGERQLSSDFEFIVLACDGIWDVLTNQEVVDFVRARLAQRMEPETVC</sequence>
<feature type="compositionally biased region" description="Basic and acidic residues" evidence="6">
    <location>
        <begin position="208"/>
        <end position="221"/>
    </location>
</feature>
<gene>
    <name evidence="8" type="ORF">DPMN_108606</name>
</gene>
<feature type="compositionally biased region" description="Basic residues" evidence="6">
    <location>
        <begin position="159"/>
        <end position="168"/>
    </location>
</feature>
<protein>
    <recommendedName>
        <fullName evidence="4">protein-serine/threonine phosphatase</fullName>
        <ecNumber evidence="4">3.1.3.16</ecNumber>
    </recommendedName>
</protein>
<name>A0A9D4QL65_DREPO</name>
<evidence type="ECO:0000256" key="1">
    <source>
        <dbReference type="ARBA" id="ARBA00001936"/>
    </source>
</evidence>
<feature type="domain" description="PPM-type phosphatase" evidence="7">
    <location>
        <begin position="1"/>
        <end position="282"/>
    </location>
</feature>
<accession>A0A9D4QL65</accession>
<dbReference type="PROSITE" id="PS51746">
    <property type="entry name" value="PPM_2"/>
    <property type="match status" value="1"/>
</dbReference>
<comment type="cofactor">
    <cofactor evidence="2">
        <name>Mg(2+)</name>
        <dbReference type="ChEBI" id="CHEBI:18420"/>
    </cofactor>
</comment>
<feature type="compositionally biased region" description="Basic and acidic residues" evidence="6">
    <location>
        <begin position="143"/>
        <end position="158"/>
    </location>
</feature>
<dbReference type="Proteomes" id="UP000828390">
    <property type="component" value="Unassembled WGS sequence"/>
</dbReference>
<dbReference type="InterPro" id="IPR001932">
    <property type="entry name" value="PPM-type_phosphatase-like_dom"/>
</dbReference>
<comment type="cofactor">
    <cofactor evidence="1">
        <name>Mn(2+)</name>
        <dbReference type="ChEBI" id="CHEBI:29035"/>
    </cofactor>
</comment>
<feature type="region of interest" description="Disordered" evidence="6">
    <location>
        <begin position="1"/>
        <end position="20"/>
    </location>
</feature>